<evidence type="ECO:0008006" key="2">
    <source>
        <dbReference type="Google" id="ProtNLM"/>
    </source>
</evidence>
<accession>A0A645F662</accession>
<sequence>MLDALDDDEKLTQTMFVSGQNRNCWFLTENGLYEVLMLSLKPIVKQIKRASSRLSRRLDDDEKGARKTCTLGGEQKMTIINESGPYLPNWRV</sequence>
<reference evidence="1" key="1">
    <citation type="submission" date="2019-08" db="EMBL/GenBank/DDBJ databases">
        <authorList>
            <person name="Kucharzyk K."/>
            <person name="Murdoch R.W."/>
            <person name="Higgins S."/>
            <person name="Loffler F."/>
        </authorList>
    </citation>
    <scope>NUCLEOTIDE SEQUENCE</scope>
</reference>
<name>A0A645F662_9ZZZZ</name>
<comment type="caution">
    <text evidence="1">The sequence shown here is derived from an EMBL/GenBank/DDBJ whole genome shotgun (WGS) entry which is preliminary data.</text>
</comment>
<dbReference type="AlphaFoldDB" id="A0A645F662"/>
<protein>
    <recommendedName>
        <fullName evidence="2">Bro-N domain-containing protein</fullName>
    </recommendedName>
</protein>
<gene>
    <name evidence="1" type="ORF">SDC9_155249</name>
</gene>
<dbReference type="EMBL" id="VSSQ01053982">
    <property type="protein sequence ID" value="MPN07973.1"/>
    <property type="molecule type" value="Genomic_DNA"/>
</dbReference>
<proteinExistence type="predicted"/>
<evidence type="ECO:0000313" key="1">
    <source>
        <dbReference type="EMBL" id="MPN07973.1"/>
    </source>
</evidence>
<organism evidence="1">
    <name type="scientific">bioreactor metagenome</name>
    <dbReference type="NCBI Taxonomy" id="1076179"/>
    <lineage>
        <taxon>unclassified sequences</taxon>
        <taxon>metagenomes</taxon>
        <taxon>ecological metagenomes</taxon>
    </lineage>
</organism>